<proteinExistence type="inferred from homology"/>
<reference evidence="4" key="1">
    <citation type="journal article" date="2019" name="Int. J. Syst. Evol. Microbiol.">
        <title>The Global Catalogue of Microorganisms (GCM) 10K type strain sequencing project: providing services to taxonomists for standard genome sequencing and annotation.</title>
        <authorList>
            <consortium name="The Broad Institute Genomics Platform"/>
            <consortium name="The Broad Institute Genome Sequencing Center for Infectious Disease"/>
            <person name="Wu L."/>
            <person name="Ma J."/>
        </authorList>
    </citation>
    <scope>NUCLEOTIDE SEQUENCE [LARGE SCALE GENOMIC DNA]</scope>
    <source>
        <strain evidence="4">CGMCC 4.7181</strain>
    </source>
</reference>
<dbReference type="PRINTS" id="PR00080">
    <property type="entry name" value="SDRFAMILY"/>
</dbReference>
<sequence>MSREAASAVGAPPRPGAAHPVVLVTGGSRHLGAAMCRRFAADGAAVVVNGIVPGEAAALAETLPEAIGIDADISDPDQVDAMFSRVEREYGRLDVLVNNAALSLAGRVPIERVTLSDWDRIFAVNARGTFLCTMGAVPLMRSSEAPAVVNVSSIGASRAHRSAVAYDATKGAIESFTRVAALELAHLGIRVNAVAPGAIAHESYDGGDASLIPLGRPGRPEEIAAVVAFLASPEASYLTGSVLTADGGLTAQARPPAAEPRLIPSTP</sequence>
<evidence type="ECO:0000313" key="4">
    <source>
        <dbReference type="Proteomes" id="UP000638043"/>
    </source>
</evidence>
<dbReference type="InterPro" id="IPR036291">
    <property type="entry name" value="NAD(P)-bd_dom_sf"/>
</dbReference>
<accession>A0ABQ2N3Q9</accession>
<evidence type="ECO:0000256" key="2">
    <source>
        <dbReference type="ARBA" id="ARBA00023002"/>
    </source>
</evidence>
<name>A0ABQ2N3Q9_9MICO</name>
<gene>
    <name evidence="3" type="ORF">GCM10010910_21660</name>
</gene>
<dbReference type="PANTHER" id="PTHR42760">
    <property type="entry name" value="SHORT-CHAIN DEHYDROGENASES/REDUCTASES FAMILY MEMBER"/>
    <property type="match status" value="1"/>
</dbReference>
<dbReference type="PANTHER" id="PTHR42760:SF133">
    <property type="entry name" value="3-OXOACYL-[ACYL-CARRIER-PROTEIN] REDUCTASE"/>
    <property type="match status" value="1"/>
</dbReference>
<dbReference type="EMBL" id="BMMQ01000006">
    <property type="protein sequence ID" value="GGO65144.1"/>
    <property type="molecule type" value="Genomic_DNA"/>
</dbReference>
<evidence type="ECO:0000256" key="1">
    <source>
        <dbReference type="ARBA" id="ARBA00006484"/>
    </source>
</evidence>
<organism evidence="3 4">
    <name type="scientific">Microbacterium nanhaiense</name>
    <dbReference type="NCBI Taxonomy" id="1301026"/>
    <lineage>
        <taxon>Bacteria</taxon>
        <taxon>Bacillati</taxon>
        <taxon>Actinomycetota</taxon>
        <taxon>Actinomycetes</taxon>
        <taxon>Micrococcales</taxon>
        <taxon>Microbacteriaceae</taxon>
        <taxon>Microbacterium</taxon>
    </lineage>
</organism>
<dbReference type="Pfam" id="PF13561">
    <property type="entry name" value="adh_short_C2"/>
    <property type="match status" value="1"/>
</dbReference>
<dbReference type="RefSeq" id="WP_188701770.1">
    <property type="nucleotide sequence ID" value="NZ_BMMQ01000006.1"/>
</dbReference>
<comment type="caution">
    <text evidence="3">The sequence shown here is derived from an EMBL/GenBank/DDBJ whole genome shotgun (WGS) entry which is preliminary data.</text>
</comment>
<dbReference type="InterPro" id="IPR002347">
    <property type="entry name" value="SDR_fam"/>
</dbReference>
<keyword evidence="4" id="KW-1185">Reference proteome</keyword>
<keyword evidence="2" id="KW-0560">Oxidoreductase</keyword>
<evidence type="ECO:0000313" key="3">
    <source>
        <dbReference type="EMBL" id="GGO65144.1"/>
    </source>
</evidence>
<comment type="similarity">
    <text evidence="1">Belongs to the short-chain dehydrogenases/reductases (SDR) family.</text>
</comment>
<dbReference type="CDD" id="cd05233">
    <property type="entry name" value="SDR_c"/>
    <property type="match status" value="1"/>
</dbReference>
<dbReference type="PRINTS" id="PR00081">
    <property type="entry name" value="GDHRDH"/>
</dbReference>
<protein>
    <submittedName>
        <fullName evidence="3">Oxidoreductase</fullName>
    </submittedName>
</protein>
<dbReference type="Proteomes" id="UP000638043">
    <property type="component" value="Unassembled WGS sequence"/>
</dbReference>
<dbReference type="SUPFAM" id="SSF51735">
    <property type="entry name" value="NAD(P)-binding Rossmann-fold domains"/>
    <property type="match status" value="1"/>
</dbReference>
<dbReference type="Gene3D" id="3.40.50.720">
    <property type="entry name" value="NAD(P)-binding Rossmann-like Domain"/>
    <property type="match status" value="1"/>
</dbReference>